<accession>A0A9P9DXJ8</accession>
<protein>
    <submittedName>
        <fullName evidence="2">Uncharacterized protein</fullName>
    </submittedName>
</protein>
<dbReference type="AlphaFoldDB" id="A0A9P9DXJ8"/>
<dbReference type="EMBL" id="JAGMWT010000006">
    <property type="protein sequence ID" value="KAH7127228.1"/>
    <property type="molecule type" value="Genomic_DNA"/>
</dbReference>
<comment type="caution">
    <text evidence="2">The sequence shown here is derived from an EMBL/GenBank/DDBJ whole genome shotgun (WGS) entry which is preliminary data.</text>
</comment>
<proteinExistence type="predicted"/>
<dbReference type="OrthoDB" id="5337308at2759"/>
<feature type="signal peptide" evidence="1">
    <location>
        <begin position="1"/>
        <end position="30"/>
    </location>
</feature>
<evidence type="ECO:0000313" key="2">
    <source>
        <dbReference type="EMBL" id="KAH7127228.1"/>
    </source>
</evidence>
<organism evidence="2 3">
    <name type="scientific">Dendryphion nanum</name>
    <dbReference type="NCBI Taxonomy" id="256645"/>
    <lineage>
        <taxon>Eukaryota</taxon>
        <taxon>Fungi</taxon>
        <taxon>Dikarya</taxon>
        <taxon>Ascomycota</taxon>
        <taxon>Pezizomycotina</taxon>
        <taxon>Dothideomycetes</taxon>
        <taxon>Pleosporomycetidae</taxon>
        <taxon>Pleosporales</taxon>
        <taxon>Torulaceae</taxon>
        <taxon>Dendryphion</taxon>
    </lineage>
</organism>
<reference evidence="2" key="1">
    <citation type="journal article" date="2021" name="Nat. Commun.">
        <title>Genetic determinants of endophytism in the Arabidopsis root mycobiome.</title>
        <authorList>
            <person name="Mesny F."/>
            <person name="Miyauchi S."/>
            <person name="Thiergart T."/>
            <person name="Pickel B."/>
            <person name="Atanasova L."/>
            <person name="Karlsson M."/>
            <person name="Huettel B."/>
            <person name="Barry K.W."/>
            <person name="Haridas S."/>
            <person name="Chen C."/>
            <person name="Bauer D."/>
            <person name="Andreopoulos W."/>
            <person name="Pangilinan J."/>
            <person name="LaButti K."/>
            <person name="Riley R."/>
            <person name="Lipzen A."/>
            <person name="Clum A."/>
            <person name="Drula E."/>
            <person name="Henrissat B."/>
            <person name="Kohler A."/>
            <person name="Grigoriev I.V."/>
            <person name="Martin F.M."/>
            <person name="Hacquard S."/>
        </authorList>
    </citation>
    <scope>NUCLEOTIDE SEQUENCE</scope>
    <source>
        <strain evidence="2">MPI-CAGE-CH-0243</strain>
    </source>
</reference>
<evidence type="ECO:0000313" key="3">
    <source>
        <dbReference type="Proteomes" id="UP000700596"/>
    </source>
</evidence>
<evidence type="ECO:0000256" key="1">
    <source>
        <dbReference type="SAM" id="SignalP"/>
    </source>
</evidence>
<keyword evidence="1" id="KW-0732">Signal</keyword>
<name>A0A9P9DXJ8_9PLEO</name>
<feature type="chain" id="PRO_5040414173" evidence="1">
    <location>
        <begin position="31"/>
        <end position="374"/>
    </location>
</feature>
<sequence length="374" mass="41749">MLLSLLACMGASHTWLMYLVFLVSTTNGLALPAGSSWANTKVRFTSESPADVADTIFKWDHDDLFINATLEARSGLDWTATEASDDLWNTAVCRGRKLFHMMLVNNAIAGSLFTPPQASASSPFRNFPGKVCTDEFNRWNWKFENAPCHVDYLGKAYYGIEAALEAYGVAKSGWRMVQAEHDNRFGPIPLENQDYDVDGRRYRSTGSYFKSAMNRMYGVVLLSSSYGPENEGQFRSPPVPAHELPLLKRLSDVVWGMWSQNAGPNYIGNVRYFFRWSITNIAASQIIKRALTGKKLVESYPCDSFQSTDPAPRDEAFYALLGSPNGLGVAYFLIQHKGTLGVKYVHKIDVFGFDSVLVSNKPILVFHISDSPQT</sequence>
<dbReference type="Proteomes" id="UP000700596">
    <property type="component" value="Unassembled WGS sequence"/>
</dbReference>
<gene>
    <name evidence="2" type="ORF">B0J11DRAFT_579636</name>
</gene>
<keyword evidence="3" id="KW-1185">Reference proteome</keyword>